<dbReference type="RefSeq" id="WP_024004055.1">
    <property type="nucleotide sequence ID" value="NZ_KI650979.1"/>
</dbReference>
<dbReference type="HOGENOM" id="CLU_007383_1_14_4"/>
<dbReference type="EC" id="4.2.1.46" evidence="4 7"/>
<sequence>MASLLVTGGAGFIGANFVHYWLAQHPDDTLVVLDALTYAGNRENLAELDARQNFTFVHGNITNTDKVIALLRQHRIDTIVHFAAESHVDRSIQGPDTFIQTNITGTYSLLKAARQVWIEAPALQNKPALPHRFHHVSTDEVFGSLQADQPAFTENTAYAPNSPYSASKAAADHLVRAFNQTYGLATTLSRCSNNYGPYHYPEKLIPLALTHILHDKTIPVFGDGRQIRDWLYVLDHIRAIETILLRGKAGDTWNIGARCELTNIQVLHTLCRVMDEAFATQPQLRQRFPLARAARAGQSTSLIRHVQDRPGHDRRYAIDPAKIERELDFVAHEPFDSGIVKTVAWFLDNESWWRTALSQT</sequence>
<evidence type="ECO:0000256" key="2">
    <source>
        <dbReference type="ARBA" id="ARBA00001911"/>
    </source>
</evidence>
<dbReference type="SUPFAM" id="SSF51735">
    <property type="entry name" value="NAD(P)-binding Rossmann-fold domains"/>
    <property type="match status" value="1"/>
</dbReference>
<comment type="cofactor">
    <cofactor evidence="2 7">
        <name>NAD(+)</name>
        <dbReference type="ChEBI" id="CHEBI:57540"/>
    </cofactor>
</comment>
<dbReference type="Gene3D" id="3.40.50.720">
    <property type="entry name" value="NAD(P)-binding Rossmann-like Domain"/>
    <property type="match status" value="1"/>
</dbReference>
<dbReference type="eggNOG" id="COG1088">
    <property type="taxonomic scope" value="Bacteria"/>
</dbReference>
<evidence type="ECO:0000256" key="6">
    <source>
        <dbReference type="ARBA" id="ARBA00023239"/>
    </source>
</evidence>
<comment type="similarity">
    <text evidence="3 7">Belongs to the NAD(P)-dependent epimerase/dehydratase family. dTDP-glucose dehydratase subfamily.</text>
</comment>
<gene>
    <name evidence="9" type="ORF">W822_04960</name>
</gene>
<proteinExistence type="inferred from homology"/>
<keyword evidence="10" id="KW-1185">Reference proteome</keyword>
<evidence type="ECO:0000256" key="4">
    <source>
        <dbReference type="ARBA" id="ARBA00011990"/>
    </source>
</evidence>
<dbReference type="InterPro" id="IPR005888">
    <property type="entry name" value="dTDP_Gluc_deHydtase"/>
</dbReference>
<organism evidence="9 10">
    <name type="scientific">Advenella kashmirensis W13003</name>
    <dbReference type="NCBI Taxonomy" id="1424334"/>
    <lineage>
        <taxon>Bacteria</taxon>
        <taxon>Pseudomonadati</taxon>
        <taxon>Pseudomonadota</taxon>
        <taxon>Betaproteobacteria</taxon>
        <taxon>Burkholderiales</taxon>
        <taxon>Alcaligenaceae</taxon>
    </lineage>
</organism>
<evidence type="ECO:0000259" key="8">
    <source>
        <dbReference type="Pfam" id="PF16363"/>
    </source>
</evidence>
<feature type="domain" description="NAD(P)-binding" evidence="8">
    <location>
        <begin position="5"/>
        <end position="341"/>
    </location>
</feature>
<evidence type="ECO:0000256" key="1">
    <source>
        <dbReference type="ARBA" id="ARBA00001539"/>
    </source>
</evidence>
<dbReference type="Pfam" id="PF16363">
    <property type="entry name" value="GDP_Man_Dehyd"/>
    <property type="match status" value="1"/>
</dbReference>
<dbReference type="GO" id="GO:0009225">
    <property type="term" value="P:nucleotide-sugar metabolic process"/>
    <property type="evidence" value="ECO:0007669"/>
    <property type="project" value="InterPro"/>
</dbReference>
<dbReference type="Gene3D" id="3.90.25.10">
    <property type="entry name" value="UDP-galactose 4-epimerase, domain 1"/>
    <property type="match status" value="1"/>
</dbReference>
<protein>
    <recommendedName>
        <fullName evidence="4 7">dTDP-glucose 4,6-dehydratase</fullName>
        <ecNumber evidence="4 7">4.2.1.46</ecNumber>
    </recommendedName>
</protein>
<reference evidence="9 10" key="1">
    <citation type="journal article" date="2014" name="Genome Announc.">
        <title>Draft Genome Sequence of Advenella kashmirensis Strain W13003, a Polycyclic Aromatic Hydrocarbon-Degrading Bacterium.</title>
        <authorList>
            <person name="Wang X."/>
            <person name="Jin D."/>
            <person name="Zhou L."/>
            <person name="Wu L."/>
            <person name="An W."/>
            <person name="Zhao L."/>
        </authorList>
    </citation>
    <scope>NUCLEOTIDE SEQUENCE [LARGE SCALE GENOMIC DNA]</scope>
    <source>
        <strain evidence="9 10">W13003</strain>
    </source>
</reference>
<comment type="catalytic activity">
    <reaction evidence="1 7">
        <text>dTDP-alpha-D-glucose = dTDP-4-dehydro-6-deoxy-alpha-D-glucose + H2O</text>
        <dbReference type="Rhea" id="RHEA:17221"/>
        <dbReference type="ChEBI" id="CHEBI:15377"/>
        <dbReference type="ChEBI" id="CHEBI:57477"/>
        <dbReference type="ChEBI" id="CHEBI:57649"/>
        <dbReference type="EC" id="4.2.1.46"/>
    </reaction>
</comment>
<comment type="caution">
    <text evidence="9">The sequence shown here is derived from an EMBL/GenBank/DDBJ whole genome shotgun (WGS) entry which is preliminary data.</text>
</comment>
<evidence type="ECO:0000313" key="9">
    <source>
        <dbReference type="EMBL" id="ETF04494.1"/>
    </source>
</evidence>
<dbReference type="NCBIfam" id="TIGR01181">
    <property type="entry name" value="dTDP_gluc_dehyt"/>
    <property type="match status" value="1"/>
</dbReference>
<evidence type="ECO:0000256" key="5">
    <source>
        <dbReference type="ARBA" id="ARBA00023027"/>
    </source>
</evidence>
<name>V8QZQ2_9BURK</name>
<dbReference type="AlphaFoldDB" id="V8QZQ2"/>
<dbReference type="EMBL" id="AYXT01000001">
    <property type="protein sequence ID" value="ETF04494.1"/>
    <property type="molecule type" value="Genomic_DNA"/>
</dbReference>
<evidence type="ECO:0000256" key="7">
    <source>
        <dbReference type="RuleBase" id="RU004473"/>
    </source>
</evidence>
<evidence type="ECO:0000313" key="10">
    <source>
        <dbReference type="Proteomes" id="UP000018733"/>
    </source>
</evidence>
<accession>V8QZQ2</accession>
<dbReference type="OrthoDB" id="9803010at2"/>
<keyword evidence="5" id="KW-0520">NAD</keyword>
<dbReference type="Proteomes" id="UP000018733">
    <property type="component" value="Unassembled WGS sequence"/>
</dbReference>
<evidence type="ECO:0000256" key="3">
    <source>
        <dbReference type="ARBA" id="ARBA00008178"/>
    </source>
</evidence>
<dbReference type="InterPro" id="IPR016040">
    <property type="entry name" value="NAD(P)-bd_dom"/>
</dbReference>
<dbReference type="CDD" id="cd05246">
    <property type="entry name" value="dTDP_GD_SDR_e"/>
    <property type="match status" value="1"/>
</dbReference>
<keyword evidence="6 7" id="KW-0456">Lyase</keyword>
<dbReference type="PATRIC" id="fig|1424334.3.peg.1006"/>
<dbReference type="PANTHER" id="PTHR43000">
    <property type="entry name" value="DTDP-D-GLUCOSE 4,6-DEHYDRATASE-RELATED"/>
    <property type="match status" value="1"/>
</dbReference>
<dbReference type="STRING" id="1424334.W822_04960"/>
<dbReference type="GO" id="GO:0008460">
    <property type="term" value="F:dTDP-glucose 4,6-dehydratase activity"/>
    <property type="evidence" value="ECO:0007669"/>
    <property type="project" value="UniProtKB-EC"/>
</dbReference>
<dbReference type="InterPro" id="IPR036291">
    <property type="entry name" value="NAD(P)-bd_dom_sf"/>
</dbReference>